<proteinExistence type="predicted"/>
<sequence>MLALMALQNFNLNNTLHINIISKSAEPKQIAILTDEDRIQTYEDNSQINVIALKLWEQIPFHSVQ</sequence>
<evidence type="ECO:0000313" key="1">
    <source>
        <dbReference type="Proteomes" id="UP000887565"/>
    </source>
</evidence>
<dbReference type="Proteomes" id="UP000887565">
    <property type="component" value="Unplaced"/>
</dbReference>
<evidence type="ECO:0000313" key="2">
    <source>
        <dbReference type="WBParaSite" id="nRc.2.0.1.t21330-RA"/>
    </source>
</evidence>
<keyword evidence="1" id="KW-1185">Reference proteome</keyword>
<protein>
    <submittedName>
        <fullName evidence="2">Uncharacterized protein</fullName>
    </submittedName>
</protein>
<name>A0A915J5B0_ROMCU</name>
<dbReference type="AlphaFoldDB" id="A0A915J5B0"/>
<accession>A0A915J5B0</accession>
<organism evidence="1 2">
    <name type="scientific">Romanomermis culicivorax</name>
    <name type="common">Nematode worm</name>
    <dbReference type="NCBI Taxonomy" id="13658"/>
    <lineage>
        <taxon>Eukaryota</taxon>
        <taxon>Metazoa</taxon>
        <taxon>Ecdysozoa</taxon>
        <taxon>Nematoda</taxon>
        <taxon>Enoplea</taxon>
        <taxon>Dorylaimia</taxon>
        <taxon>Mermithida</taxon>
        <taxon>Mermithoidea</taxon>
        <taxon>Mermithidae</taxon>
        <taxon>Romanomermis</taxon>
    </lineage>
</organism>
<reference evidence="2" key="1">
    <citation type="submission" date="2022-11" db="UniProtKB">
        <authorList>
            <consortium name="WormBaseParasite"/>
        </authorList>
    </citation>
    <scope>IDENTIFICATION</scope>
</reference>
<dbReference type="WBParaSite" id="nRc.2.0.1.t21330-RA">
    <property type="protein sequence ID" value="nRc.2.0.1.t21330-RA"/>
    <property type="gene ID" value="nRc.2.0.1.g21330"/>
</dbReference>